<dbReference type="AlphaFoldDB" id="A0A927UC69"/>
<evidence type="ECO:0000313" key="1">
    <source>
        <dbReference type="EMBL" id="MBE5919433.1"/>
    </source>
</evidence>
<gene>
    <name evidence="1" type="ORF">E7272_06255</name>
</gene>
<proteinExistence type="predicted"/>
<protein>
    <submittedName>
        <fullName evidence="1">Uncharacterized protein</fullName>
    </submittedName>
</protein>
<dbReference type="Proteomes" id="UP000766246">
    <property type="component" value="Unassembled WGS sequence"/>
</dbReference>
<sequence>MSAELDELMVNLTSLKSDINKLKKVSRDLSHISSINSSLSSSQGSAKEALDKELTSIKNAGLAYKAAIDDLVADLEMAEQRFKSTDERLALIYRK</sequence>
<evidence type="ECO:0000313" key="2">
    <source>
        <dbReference type="Proteomes" id="UP000766246"/>
    </source>
</evidence>
<comment type="caution">
    <text evidence="1">The sequence shown here is derived from an EMBL/GenBank/DDBJ whole genome shotgun (WGS) entry which is preliminary data.</text>
</comment>
<dbReference type="EMBL" id="SVER01000013">
    <property type="protein sequence ID" value="MBE5919433.1"/>
    <property type="molecule type" value="Genomic_DNA"/>
</dbReference>
<organism evidence="1 2">
    <name type="scientific">Pseudobutyrivibrio ruminis</name>
    <dbReference type="NCBI Taxonomy" id="46206"/>
    <lineage>
        <taxon>Bacteria</taxon>
        <taxon>Bacillati</taxon>
        <taxon>Bacillota</taxon>
        <taxon>Clostridia</taxon>
        <taxon>Lachnospirales</taxon>
        <taxon>Lachnospiraceae</taxon>
        <taxon>Pseudobutyrivibrio</taxon>
    </lineage>
</organism>
<name>A0A927UC69_9FIRM</name>
<reference evidence="1" key="1">
    <citation type="submission" date="2019-04" db="EMBL/GenBank/DDBJ databases">
        <title>Evolution of Biomass-Degrading Anaerobic Consortia Revealed by Metagenomics.</title>
        <authorList>
            <person name="Peng X."/>
        </authorList>
    </citation>
    <scope>NUCLEOTIDE SEQUENCE</scope>
    <source>
        <strain evidence="1">SIG311</strain>
    </source>
</reference>
<accession>A0A927UC69</accession>